<dbReference type="PROSITE" id="PS51387">
    <property type="entry name" value="FAD_PCMH"/>
    <property type="match status" value="1"/>
</dbReference>
<dbReference type="RefSeq" id="WP_061918440.1">
    <property type="nucleotide sequence ID" value="NZ_DF967971.1"/>
</dbReference>
<sequence length="290" mass="31539">MKPAPFEYYAPTSVEEALATLQSLGYDGKVLAGGQSLIPAMNFRMARPAALVDLNKVKELFYIKPTSDGGLAIGTMTRDSVVEKDPLVSERFPIVPYVVKHIAHPQIRNRGTFGGAIAHADPAAQIPALSVALQARFLVRKQGGERWVNAEDFFMGPFMTVLEPEEMLAEVVLPPMAKGSGASYQQVSRQKGGYAQAAVISVVVVDENKRCKDVRVVLFSVGETPILSQTARKILVGNVPTAEAIAEVAEKISKDEVDPGTDIHGTAEYRRHLVKVLVRRGLTEAFERAK</sequence>
<reference evidence="5 6" key="1">
    <citation type="submission" date="2015-07" db="EMBL/GenBank/DDBJ databases">
        <title>Draft genome of Bellilinea caldifistulae DSM 17877.</title>
        <authorList>
            <person name="Hemp J."/>
            <person name="Ward L.M."/>
            <person name="Pace L.A."/>
            <person name="Fischer W.W."/>
        </authorList>
    </citation>
    <scope>NUCLEOTIDE SEQUENCE [LARGE SCALE GENOMIC DNA]</scope>
    <source>
        <strain evidence="5 6">GOMI-1</strain>
    </source>
</reference>
<dbReference type="OrthoDB" id="9774454at2"/>
<comment type="caution">
    <text evidence="5">The sequence shown here is derived from an EMBL/GenBank/DDBJ whole genome shotgun (WGS) entry which is preliminary data.</text>
</comment>
<keyword evidence="6" id="KW-1185">Reference proteome</keyword>
<dbReference type="Gene3D" id="3.30.390.50">
    <property type="entry name" value="CO dehydrogenase flavoprotein, C-terminal domain"/>
    <property type="match status" value="1"/>
</dbReference>
<keyword evidence="3" id="KW-0560">Oxidoreductase</keyword>
<evidence type="ECO:0000256" key="2">
    <source>
        <dbReference type="ARBA" id="ARBA00022827"/>
    </source>
</evidence>
<dbReference type="Gene3D" id="3.30.43.10">
    <property type="entry name" value="Uridine Diphospho-n-acetylenolpyruvylglucosamine Reductase, domain 2"/>
    <property type="match status" value="1"/>
</dbReference>
<dbReference type="PANTHER" id="PTHR42659">
    <property type="entry name" value="XANTHINE DEHYDROGENASE SUBUNIT C-RELATED"/>
    <property type="match status" value="1"/>
</dbReference>
<proteinExistence type="predicted"/>
<evidence type="ECO:0000259" key="4">
    <source>
        <dbReference type="PROSITE" id="PS51387"/>
    </source>
</evidence>
<name>A0A0P6X6N5_9CHLR</name>
<dbReference type="SUPFAM" id="SSF56176">
    <property type="entry name" value="FAD-binding/transporter-associated domain-like"/>
    <property type="match status" value="1"/>
</dbReference>
<dbReference type="InterPro" id="IPR051312">
    <property type="entry name" value="Diverse_Substr_Oxidored"/>
</dbReference>
<keyword evidence="1" id="KW-0285">Flavoprotein</keyword>
<dbReference type="Proteomes" id="UP000050514">
    <property type="component" value="Unassembled WGS sequence"/>
</dbReference>
<dbReference type="Gene3D" id="3.30.465.10">
    <property type="match status" value="1"/>
</dbReference>
<evidence type="ECO:0000313" key="5">
    <source>
        <dbReference type="EMBL" id="KPL75972.1"/>
    </source>
</evidence>
<dbReference type="PANTHER" id="PTHR42659:SF2">
    <property type="entry name" value="XANTHINE DEHYDROGENASE SUBUNIT C-RELATED"/>
    <property type="match status" value="1"/>
</dbReference>
<gene>
    <name evidence="5" type="ORF">AC812_08420</name>
</gene>
<evidence type="ECO:0000256" key="3">
    <source>
        <dbReference type="ARBA" id="ARBA00023002"/>
    </source>
</evidence>
<keyword evidence="2" id="KW-0274">FAD</keyword>
<dbReference type="InterPro" id="IPR002346">
    <property type="entry name" value="Mopterin_DH_FAD-bd"/>
</dbReference>
<dbReference type="EMBL" id="LGHJ01000013">
    <property type="protein sequence ID" value="KPL75972.1"/>
    <property type="molecule type" value="Genomic_DNA"/>
</dbReference>
<dbReference type="InterPro" id="IPR005107">
    <property type="entry name" value="CO_DH_flav_C"/>
</dbReference>
<protein>
    <recommendedName>
        <fullName evidence="4">FAD-binding PCMH-type domain-containing protein</fullName>
    </recommendedName>
</protein>
<dbReference type="InterPro" id="IPR016166">
    <property type="entry name" value="FAD-bd_PCMH"/>
</dbReference>
<dbReference type="SMART" id="SM01092">
    <property type="entry name" value="CO_deh_flav_C"/>
    <property type="match status" value="1"/>
</dbReference>
<dbReference type="InterPro" id="IPR036683">
    <property type="entry name" value="CO_DH_flav_C_dom_sf"/>
</dbReference>
<evidence type="ECO:0000256" key="1">
    <source>
        <dbReference type="ARBA" id="ARBA00022630"/>
    </source>
</evidence>
<feature type="domain" description="FAD-binding PCMH-type" evidence="4">
    <location>
        <begin position="1"/>
        <end position="178"/>
    </location>
</feature>
<dbReference type="STRING" id="360411.AC812_08420"/>
<dbReference type="Pfam" id="PF00941">
    <property type="entry name" value="FAD_binding_5"/>
    <property type="match status" value="1"/>
</dbReference>
<organism evidence="5 6">
    <name type="scientific">Bellilinea caldifistulae</name>
    <dbReference type="NCBI Taxonomy" id="360411"/>
    <lineage>
        <taxon>Bacteria</taxon>
        <taxon>Bacillati</taxon>
        <taxon>Chloroflexota</taxon>
        <taxon>Anaerolineae</taxon>
        <taxon>Anaerolineales</taxon>
        <taxon>Anaerolineaceae</taxon>
        <taxon>Bellilinea</taxon>
    </lineage>
</organism>
<evidence type="ECO:0000313" key="6">
    <source>
        <dbReference type="Proteomes" id="UP000050514"/>
    </source>
</evidence>
<dbReference type="Pfam" id="PF03450">
    <property type="entry name" value="CO_deh_flav_C"/>
    <property type="match status" value="1"/>
</dbReference>
<accession>A0A0P6X6N5</accession>
<dbReference type="PATRIC" id="fig|360411.5.peg.3255"/>
<dbReference type="GO" id="GO:0016491">
    <property type="term" value="F:oxidoreductase activity"/>
    <property type="evidence" value="ECO:0007669"/>
    <property type="project" value="UniProtKB-KW"/>
</dbReference>
<dbReference type="InterPro" id="IPR016169">
    <property type="entry name" value="FAD-bd_PCMH_sub2"/>
</dbReference>
<dbReference type="AlphaFoldDB" id="A0A0P6X6N5"/>
<dbReference type="InterPro" id="IPR036318">
    <property type="entry name" value="FAD-bd_PCMH-like_sf"/>
</dbReference>
<dbReference type="SUPFAM" id="SSF55447">
    <property type="entry name" value="CO dehydrogenase flavoprotein C-terminal domain-like"/>
    <property type="match status" value="1"/>
</dbReference>
<dbReference type="InterPro" id="IPR016167">
    <property type="entry name" value="FAD-bd_PCMH_sub1"/>
</dbReference>
<dbReference type="GO" id="GO:0071949">
    <property type="term" value="F:FAD binding"/>
    <property type="evidence" value="ECO:0007669"/>
    <property type="project" value="InterPro"/>
</dbReference>